<evidence type="ECO:0000256" key="12">
    <source>
        <dbReference type="PIRSR" id="PIRSR601019-1"/>
    </source>
</evidence>
<comment type="caution">
    <text evidence="14">The sequence shown here is derived from an EMBL/GenBank/DDBJ whole genome shotgun (WGS) entry which is preliminary data.</text>
</comment>
<evidence type="ECO:0000256" key="10">
    <source>
        <dbReference type="ARBA" id="ARBA00023224"/>
    </source>
</evidence>
<keyword evidence="5 12" id="KW-0547">Nucleotide-binding</keyword>
<keyword evidence="6" id="KW-0378">Hydrolase</keyword>
<evidence type="ECO:0000256" key="4">
    <source>
        <dbReference type="ARBA" id="ARBA00022723"/>
    </source>
</evidence>
<keyword evidence="11" id="KW-0449">Lipoprotein</keyword>
<dbReference type="GO" id="GO:0003924">
    <property type="term" value="F:GTPase activity"/>
    <property type="evidence" value="ECO:0007669"/>
    <property type="project" value="InterPro"/>
</dbReference>
<accession>A0A8H6TZA4</accession>
<keyword evidence="4 13" id="KW-0479">Metal-binding</keyword>
<keyword evidence="8 12" id="KW-0342">GTP-binding</keyword>
<dbReference type="PRINTS" id="PR01241">
    <property type="entry name" value="GPROTEINAFNG"/>
</dbReference>
<protein>
    <submittedName>
        <fullName evidence="14">G-protein alpha subunit</fullName>
    </submittedName>
</protein>
<feature type="binding site" evidence="13">
    <location>
        <position position="51"/>
    </location>
    <ligand>
        <name>Mg(2+)</name>
        <dbReference type="ChEBI" id="CHEBI:18420"/>
    </ligand>
</feature>
<dbReference type="GO" id="GO:0005525">
    <property type="term" value="F:GTP binding"/>
    <property type="evidence" value="ECO:0007669"/>
    <property type="project" value="UniProtKB-KW"/>
</dbReference>
<dbReference type="FunFam" id="3.40.50.300:FF:002307">
    <property type="entry name" value="Guanine nucleotide-binding protein G(k) subunit alpha"/>
    <property type="match status" value="1"/>
</dbReference>
<dbReference type="InterPro" id="IPR027417">
    <property type="entry name" value="P-loop_NTPase"/>
</dbReference>
<keyword evidence="9" id="KW-0564">Palmitate</keyword>
<organism evidence="14 15">
    <name type="scientific">Mycena venus</name>
    <dbReference type="NCBI Taxonomy" id="2733690"/>
    <lineage>
        <taxon>Eukaryota</taxon>
        <taxon>Fungi</taxon>
        <taxon>Dikarya</taxon>
        <taxon>Basidiomycota</taxon>
        <taxon>Agaricomycotina</taxon>
        <taxon>Agaricomycetes</taxon>
        <taxon>Agaricomycetidae</taxon>
        <taxon>Agaricales</taxon>
        <taxon>Marasmiineae</taxon>
        <taxon>Mycenaceae</taxon>
        <taxon>Mycena</taxon>
    </lineage>
</organism>
<dbReference type="EMBL" id="JACAZI010000044">
    <property type="protein sequence ID" value="KAF7326490.1"/>
    <property type="molecule type" value="Genomic_DNA"/>
</dbReference>
<evidence type="ECO:0000256" key="7">
    <source>
        <dbReference type="ARBA" id="ARBA00022842"/>
    </source>
</evidence>
<feature type="binding site" evidence="12">
    <location>
        <begin position="202"/>
        <end position="206"/>
    </location>
    <ligand>
        <name>GTP</name>
        <dbReference type="ChEBI" id="CHEBI:37565"/>
    </ligand>
</feature>
<evidence type="ECO:0000256" key="13">
    <source>
        <dbReference type="PIRSR" id="PIRSR601019-2"/>
    </source>
</evidence>
<evidence type="ECO:0000256" key="9">
    <source>
        <dbReference type="ARBA" id="ARBA00023139"/>
    </source>
</evidence>
<evidence type="ECO:0000313" key="15">
    <source>
        <dbReference type="Proteomes" id="UP000620124"/>
    </source>
</evidence>
<dbReference type="GO" id="GO:0046872">
    <property type="term" value="F:metal ion binding"/>
    <property type="evidence" value="ECO:0007669"/>
    <property type="project" value="UniProtKB-KW"/>
</dbReference>
<dbReference type="Gene3D" id="3.40.50.300">
    <property type="entry name" value="P-loop containing nucleotide triphosphate hydrolases"/>
    <property type="match status" value="1"/>
</dbReference>
<gene>
    <name evidence="14" type="ORF">MVEN_02612500</name>
</gene>
<dbReference type="PANTHER" id="PTHR10218:SF302">
    <property type="entry name" value="GUANINE NUCLEOTIDE-BINDING PROTEIN ALPHA-5 SUBUNIT"/>
    <property type="match status" value="1"/>
</dbReference>
<dbReference type="InterPro" id="IPR001019">
    <property type="entry name" value="Gprotein_alpha_su"/>
</dbReference>
<dbReference type="GO" id="GO:0005737">
    <property type="term" value="C:cytoplasm"/>
    <property type="evidence" value="ECO:0007669"/>
    <property type="project" value="TreeGrafter"/>
</dbReference>
<keyword evidence="7 13" id="KW-0460">Magnesium</keyword>
<dbReference type="InterPro" id="IPR011025">
    <property type="entry name" value="GproteinA_insert"/>
</dbReference>
<evidence type="ECO:0000256" key="8">
    <source>
        <dbReference type="ARBA" id="ARBA00023134"/>
    </source>
</evidence>
<keyword evidence="15" id="KW-1185">Reference proteome</keyword>
<name>A0A8H6TZA4_9AGAR</name>
<dbReference type="PANTHER" id="PTHR10218">
    <property type="entry name" value="GTP-BINDING PROTEIN ALPHA SUBUNIT"/>
    <property type="match status" value="1"/>
</dbReference>
<evidence type="ECO:0000256" key="2">
    <source>
        <dbReference type="ARBA" id="ARBA00011356"/>
    </source>
</evidence>
<dbReference type="SUPFAM" id="SSF47895">
    <property type="entry name" value="Transducin (alpha subunit), insertion domain"/>
    <property type="match status" value="1"/>
</dbReference>
<dbReference type="Gene3D" id="1.10.400.10">
    <property type="entry name" value="GI Alpha 1, domain 2-like"/>
    <property type="match status" value="1"/>
</dbReference>
<dbReference type="GO" id="GO:0031683">
    <property type="term" value="F:G-protein beta/gamma-subunit complex binding"/>
    <property type="evidence" value="ECO:0007669"/>
    <property type="project" value="InterPro"/>
</dbReference>
<dbReference type="GO" id="GO:0000750">
    <property type="term" value="P:pheromone-dependent signal transduction involved in conjugation with cellular fusion"/>
    <property type="evidence" value="ECO:0007669"/>
    <property type="project" value="TreeGrafter"/>
</dbReference>
<dbReference type="InterPro" id="IPR002975">
    <property type="entry name" value="Fungi_Gprotein_alpha"/>
</dbReference>
<dbReference type="SMART" id="SM00275">
    <property type="entry name" value="G_alpha"/>
    <property type="match status" value="1"/>
</dbReference>
<dbReference type="GO" id="GO:0007186">
    <property type="term" value="P:G protein-coupled receptor signaling pathway"/>
    <property type="evidence" value="ECO:0007669"/>
    <property type="project" value="InterPro"/>
</dbReference>
<dbReference type="FunFam" id="1.10.400.10:FF:000007">
    <property type="entry name" value="Guanine nucleotide-binding protein subunit alpha"/>
    <property type="match status" value="1"/>
</dbReference>
<dbReference type="Pfam" id="PF00503">
    <property type="entry name" value="G-alpha"/>
    <property type="match status" value="1"/>
</dbReference>
<dbReference type="GO" id="GO:0001664">
    <property type="term" value="F:G protein-coupled receptor binding"/>
    <property type="evidence" value="ECO:0007669"/>
    <property type="project" value="InterPro"/>
</dbReference>
<dbReference type="OrthoDB" id="5817230at2759"/>
<dbReference type="GO" id="GO:0032502">
    <property type="term" value="P:developmental process"/>
    <property type="evidence" value="ECO:0007669"/>
    <property type="project" value="UniProtKB-ARBA"/>
</dbReference>
<dbReference type="GO" id="GO:0005834">
    <property type="term" value="C:heterotrimeric G-protein complex"/>
    <property type="evidence" value="ECO:0007669"/>
    <property type="project" value="InterPro"/>
</dbReference>
<dbReference type="AlphaFoldDB" id="A0A8H6TZA4"/>
<sequence>MRCISSSRAKENLLKATAWNDEIDKRIYLDFLRAKNEINILLLGAGGAERSVLKQLMLLHPPGPTDLERIAYREVIFSNITLSMRAVLEAMPALEISLSPQNDARRAAILSLPEMIEADMLPRDIADAIRGLWCDPGVKEAIRRRNEFQLSENAVYYFNAIDRIAAVDYVPSDQDILRCRVKAPGVAELSLQVGELKYKIFDPSGQRSDRKKWLHYFENVKVILFCADLTQYDQMLYEDESVNRIQEALTLFDSICNSRWFVKTNIILFLNIDGLVDKLSRSPLADYFPDYTGGDNYDAACDYLLHRFVSLNQSAVTKQIYAQYMSTTDGQQLKFVLSAMQDILLQLHLREVGLLGPRPLASESSSSRTSLQSWIAALEARYSGVVRRD</sequence>
<dbReference type="SUPFAM" id="SSF52540">
    <property type="entry name" value="P-loop containing nucleoside triphosphate hydrolases"/>
    <property type="match status" value="1"/>
</dbReference>
<dbReference type="PRINTS" id="PR00318">
    <property type="entry name" value="GPROTEINA"/>
</dbReference>
<evidence type="ECO:0000256" key="1">
    <source>
        <dbReference type="ARBA" id="ARBA00001946"/>
    </source>
</evidence>
<feature type="binding site" evidence="12">
    <location>
        <begin position="271"/>
        <end position="273"/>
    </location>
    <ligand>
        <name>GTP</name>
        <dbReference type="ChEBI" id="CHEBI:37565"/>
    </ligand>
</feature>
<evidence type="ECO:0000256" key="11">
    <source>
        <dbReference type="ARBA" id="ARBA00023288"/>
    </source>
</evidence>
<keyword evidence="10" id="KW-0807">Transducer</keyword>
<dbReference type="CDD" id="cd00066">
    <property type="entry name" value="G-alpha"/>
    <property type="match status" value="1"/>
</dbReference>
<evidence type="ECO:0000256" key="6">
    <source>
        <dbReference type="ARBA" id="ARBA00022801"/>
    </source>
</evidence>
<proteinExistence type="predicted"/>
<evidence type="ECO:0000256" key="5">
    <source>
        <dbReference type="ARBA" id="ARBA00022741"/>
    </source>
</evidence>
<evidence type="ECO:0000256" key="3">
    <source>
        <dbReference type="ARBA" id="ARBA00022707"/>
    </source>
</evidence>
<comment type="subunit">
    <text evidence="2">G proteins are composed of 3 units; alpha, beta and gamma. The alpha chain contains the guanine nucleotide binding site.</text>
</comment>
<reference evidence="14" key="1">
    <citation type="submission" date="2020-05" db="EMBL/GenBank/DDBJ databases">
        <title>Mycena genomes resolve the evolution of fungal bioluminescence.</title>
        <authorList>
            <person name="Tsai I.J."/>
        </authorList>
    </citation>
    <scope>NUCLEOTIDE SEQUENCE</scope>
    <source>
        <strain evidence="14">CCC161011</strain>
    </source>
</reference>
<keyword evidence="3" id="KW-0519">Myristate</keyword>
<evidence type="ECO:0000313" key="14">
    <source>
        <dbReference type="EMBL" id="KAF7326490.1"/>
    </source>
</evidence>
<dbReference type="PROSITE" id="PS51882">
    <property type="entry name" value="G_ALPHA"/>
    <property type="match status" value="1"/>
</dbReference>
<dbReference type="Proteomes" id="UP000620124">
    <property type="component" value="Unassembled WGS sequence"/>
</dbReference>
<comment type="cofactor">
    <cofactor evidence="1">
        <name>Mg(2+)</name>
        <dbReference type="ChEBI" id="CHEBI:18420"/>
    </cofactor>
</comment>